<name>A0A0G3EF09_9BACT</name>
<keyword evidence="1" id="KW-0732">Signal</keyword>
<gene>
    <name evidence="3" type="ORF">L21SP4_00749</name>
</gene>
<evidence type="ECO:0000313" key="3">
    <source>
        <dbReference type="EMBL" id="AKJ64017.1"/>
    </source>
</evidence>
<dbReference type="InterPro" id="IPR017853">
    <property type="entry name" value="GH"/>
</dbReference>
<dbReference type="Gene3D" id="3.20.20.80">
    <property type="entry name" value="Glycosidases"/>
    <property type="match status" value="1"/>
</dbReference>
<dbReference type="InterPro" id="IPR003790">
    <property type="entry name" value="GHL10"/>
</dbReference>
<dbReference type="Proteomes" id="UP000035268">
    <property type="component" value="Chromosome"/>
</dbReference>
<dbReference type="InterPro" id="IPR052177">
    <property type="entry name" value="Divisome_Glycosyl_Hydrolase"/>
</dbReference>
<dbReference type="SUPFAM" id="SSF51445">
    <property type="entry name" value="(Trans)glycosidases"/>
    <property type="match status" value="1"/>
</dbReference>
<keyword evidence="4" id="KW-1185">Reference proteome</keyword>
<evidence type="ECO:0000313" key="4">
    <source>
        <dbReference type="Proteomes" id="UP000035268"/>
    </source>
</evidence>
<dbReference type="AlphaFoldDB" id="A0A0G3EF09"/>
<dbReference type="KEGG" id="vbl:L21SP4_00749"/>
<dbReference type="STRING" id="1307763.L21SP4_00749"/>
<dbReference type="EMBL" id="CP010904">
    <property type="protein sequence ID" value="AKJ64017.1"/>
    <property type="molecule type" value="Genomic_DNA"/>
</dbReference>
<dbReference type="PANTHER" id="PTHR43405">
    <property type="entry name" value="GLYCOSYL HYDROLASE DIGH"/>
    <property type="match status" value="1"/>
</dbReference>
<feature type="domain" description="Glycosyl hydrolase-like 10" evidence="2">
    <location>
        <begin position="45"/>
        <end position="324"/>
    </location>
</feature>
<dbReference type="OrthoDB" id="9760892at2"/>
<reference evidence="4" key="1">
    <citation type="submission" date="2015-02" db="EMBL/GenBank/DDBJ databases">
        <title>Description and complete genome sequence of the first cultured representative of the subdivision 5 of the Verrucomicrobia phylum.</title>
        <authorList>
            <person name="Spring S."/>
            <person name="Bunk B."/>
            <person name="Sproer C."/>
            <person name="Klenk H.-P."/>
        </authorList>
    </citation>
    <scope>NUCLEOTIDE SEQUENCE [LARGE SCALE GENOMIC DNA]</scope>
    <source>
        <strain evidence="4">L21-Fru-AB</strain>
    </source>
</reference>
<proteinExistence type="predicted"/>
<accession>A0A0G3EF09</accession>
<dbReference type="RefSeq" id="WP_052881385.1">
    <property type="nucleotide sequence ID" value="NZ_CP010904.1"/>
</dbReference>
<organism evidence="3 4">
    <name type="scientific">Kiritimatiella glycovorans</name>
    <dbReference type="NCBI Taxonomy" id="1307763"/>
    <lineage>
        <taxon>Bacteria</taxon>
        <taxon>Pseudomonadati</taxon>
        <taxon>Kiritimatiellota</taxon>
        <taxon>Kiritimatiellia</taxon>
        <taxon>Kiritimatiellales</taxon>
        <taxon>Kiritimatiellaceae</taxon>
        <taxon>Kiritimatiella</taxon>
    </lineage>
</organism>
<dbReference type="Pfam" id="PF02638">
    <property type="entry name" value="GHL10"/>
    <property type="match status" value="1"/>
</dbReference>
<evidence type="ECO:0000259" key="2">
    <source>
        <dbReference type="Pfam" id="PF02638"/>
    </source>
</evidence>
<evidence type="ECO:0000256" key="1">
    <source>
        <dbReference type="ARBA" id="ARBA00022729"/>
    </source>
</evidence>
<dbReference type="PANTHER" id="PTHR43405:SF1">
    <property type="entry name" value="GLYCOSYL HYDROLASE DIGH"/>
    <property type="match status" value="1"/>
</dbReference>
<reference evidence="3 4" key="2">
    <citation type="journal article" date="2016" name="ISME J.">
        <title>Characterization of the first cultured representative of Verrucomicrobia subdivision 5 indicates the proposal of a novel phylum.</title>
        <authorList>
            <person name="Spring S."/>
            <person name="Bunk B."/>
            <person name="Sproer C."/>
            <person name="Schumann P."/>
            <person name="Rohde M."/>
            <person name="Tindall B.J."/>
            <person name="Klenk H.P."/>
        </authorList>
    </citation>
    <scope>NUCLEOTIDE SEQUENCE [LARGE SCALE GENOMIC DNA]</scope>
    <source>
        <strain evidence="3 4">L21-Fru-AB</strain>
    </source>
</reference>
<sequence>MDRRKTLTALAALAAPPVLRAAGRRPPPASPEEPRRPVNALWSTRFDYKAPSDVRRIVNNAADVGYSDLFFQVRGNGTVFYRSAYEPWAYELSGSSPAFTGRNPGWDPLMTAVREGAKRGIRIHAYANVLPGWRGRREPPRESGQLWVRHRDWFMVDRLGDRMKPTSKWYTFLNPAHPGVRRHLIGVFAELAAYPVAGIHLDYIRFPEDYHLVAREIYPDAPQTELRARSDFSYDPVSLRLFGDRPAEAPGEWDRFRRAAVTRVVRDIAGAVRARRSDCLLSASLIGDPVRGYRDAFQNGIEWTRRGWLDWAVPMLYGTDGFAENLNGYTERLGPGLAARSLVGGLNAANPAPDVLRQIRSLRAAGCRGQAVFAYSHLFSGTRLTAKGRALFGG</sequence>
<protein>
    <recommendedName>
        <fullName evidence="2">Glycosyl hydrolase-like 10 domain-containing protein</fullName>
    </recommendedName>
</protein>